<organism evidence="2 3">
    <name type="scientific">Lasallia pustulata</name>
    <dbReference type="NCBI Taxonomy" id="136370"/>
    <lineage>
        <taxon>Eukaryota</taxon>
        <taxon>Fungi</taxon>
        <taxon>Dikarya</taxon>
        <taxon>Ascomycota</taxon>
        <taxon>Pezizomycotina</taxon>
        <taxon>Lecanoromycetes</taxon>
        <taxon>OSLEUM clade</taxon>
        <taxon>Umbilicariomycetidae</taxon>
        <taxon>Umbilicariales</taxon>
        <taxon>Umbilicariaceae</taxon>
        <taxon>Lasallia</taxon>
    </lineage>
</organism>
<name>A0A5M8PD03_9LECA</name>
<evidence type="ECO:0000313" key="3">
    <source>
        <dbReference type="Proteomes" id="UP000324767"/>
    </source>
</evidence>
<dbReference type="AlphaFoldDB" id="A0A5M8PD03"/>
<accession>A0A5M8PD03</accession>
<dbReference type="EMBL" id="VXIT01000019">
    <property type="protein sequence ID" value="KAA6407189.1"/>
    <property type="molecule type" value="Genomic_DNA"/>
</dbReference>
<evidence type="ECO:0000313" key="2">
    <source>
        <dbReference type="EMBL" id="KAA6407189.1"/>
    </source>
</evidence>
<reference evidence="2 3" key="1">
    <citation type="submission" date="2019-09" db="EMBL/GenBank/DDBJ databases">
        <title>The hologenome of the rock-dwelling lichen Lasallia pustulata.</title>
        <authorList>
            <person name="Greshake Tzovaras B."/>
            <person name="Segers F."/>
            <person name="Bicker A."/>
            <person name="Dal Grande F."/>
            <person name="Otte J."/>
            <person name="Hankeln T."/>
            <person name="Schmitt I."/>
            <person name="Ebersberger I."/>
        </authorList>
    </citation>
    <scope>NUCLEOTIDE SEQUENCE [LARGE SCALE GENOMIC DNA]</scope>
    <source>
        <strain evidence="2">A1-1</strain>
    </source>
</reference>
<sequence>MRVQDFFAVTLTVTAVAIATSLIKPSLSLTAGPPHSQHSGREDKGVPWKAEEDRLRPGNPQGFTGETVNGRQAAALWHISTGSMST</sequence>
<evidence type="ECO:0000256" key="1">
    <source>
        <dbReference type="SAM" id="MobiDB-lite"/>
    </source>
</evidence>
<feature type="compositionally biased region" description="Basic and acidic residues" evidence="1">
    <location>
        <begin position="39"/>
        <end position="56"/>
    </location>
</feature>
<protein>
    <submittedName>
        <fullName evidence="2">Uncharacterized protein</fullName>
    </submittedName>
</protein>
<proteinExistence type="predicted"/>
<comment type="caution">
    <text evidence="2">The sequence shown here is derived from an EMBL/GenBank/DDBJ whole genome shotgun (WGS) entry which is preliminary data.</text>
</comment>
<dbReference type="Proteomes" id="UP000324767">
    <property type="component" value="Unassembled WGS sequence"/>
</dbReference>
<gene>
    <name evidence="2" type="ORF">FRX48_08991</name>
</gene>
<feature type="region of interest" description="Disordered" evidence="1">
    <location>
        <begin position="27"/>
        <end position="67"/>
    </location>
</feature>